<sequence>MITRTTGRVSSAAAAMIAAVVLVASATAPAYAAVDPTTEAPKAPAKAEKADRYCVVETPTGSHRRQKVCRTRAEWIARSGVDPAGEPRK</sequence>
<name>A0A4S1XG85_9SPHN</name>
<feature type="chain" id="PRO_5020235464" evidence="1">
    <location>
        <begin position="33"/>
        <end position="89"/>
    </location>
</feature>
<dbReference type="OrthoDB" id="7586108at2"/>
<dbReference type="EMBL" id="SRXT01000001">
    <property type="protein sequence ID" value="TGX55619.1"/>
    <property type="molecule type" value="Genomic_DNA"/>
</dbReference>
<dbReference type="AlphaFoldDB" id="A0A4S1XG85"/>
<evidence type="ECO:0000313" key="3">
    <source>
        <dbReference type="Proteomes" id="UP000306147"/>
    </source>
</evidence>
<protein>
    <submittedName>
        <fullName evidence="2">Uncharacterized protein</fullName>
    </submittedName>
</protein>
<proteinExistence type="predicted"/>
<keyword evidence="3" id="KW-1185">Reference proteome</keyword>
<dbReference type="Proteomes" id="UP000306147">
    <property type="component" value="Unassembled WGS sequence"/>
</dbReference>
<accession>A0A4S1XG85</accession>
<evidence type="ECO:0000313" key="2">
    <source>
        <dbReference type="EMBL" id="TGX55619.1"/>
    </source>
</evidence>
<organism evidence="2 3">
    <name type="scientific">Sphingomonas gei</name>
    <dbReference type="NCBI Taxonomy" id="1395960"/>
    <lineage>
        <taxon>Bacteria</taxon>
        <taxon>Pseudomonadati</taxon>
        <taxon>Pseudomonadota</taxon>
        <taxon>Alphaproteobacteria</taxon>
        <taxon>Sphingomonadales</taxon>
        <taxon>Sphingomonadaceae</taxon>
        <taxon>Sphingomonas</taxon>
    </lineage>
</organism>
<dbReference type="RefSeq" id="WP_135961821.1">
    <property type="nucleotide sequence ID" value="NZ_SRXT01000001.1"/>
</dbReference>
<feature type="signal peptide" evidence="1">
    <location>
        <begin position="1"/>
        <end position="32"/>
    </location>
</feature>
<gene>
    <name evidence="2" type="ORF">E5A73_00305</name>
</gene>
<comment type="caution">
    <text evidence="2">The sequence shown here is derived from an EMBL/GenBank/DDBJ whole genome shotgun (WGS) entry which is preliminary data.</text>
</comment>
<reference evidence="2 3" key="1">
    <citation type="submission" date="2019-04" db="EMBL/GenBank/DDBJ databases">
        <title>Sphingomonas psychrotolerans sp. nov., isolated from soil in the Tianshan Mountains, Xinjiang, China.</title>
        <authorList>
            <person name="Luo Y."/>
            <person name="Sheng H."/>
        </authorList>
    </citation>
    <scope>NUCLEOTIDE SEQUENCE [LARGE SCALE GENOMIC DNA]</scope>
    <source>
        <strain evidence="2 3">ZFGT-11</strain>
    </source>
</reference>
<evidence type="ECO:0000256" key="1">
    <source>
        <dbReference type="SAM" id="SignalP"/>
    </source>
</evidence>
<keyword evidence="1" id="KW-0732">Signal</keyword>